<dbReference type="Proteomes" id="UP000199032">
    <property type="component" value="Unassembled WGS sequence"/>
</dbReference>
<dbReference type="OrthoDB" id="9802448at2"/>
<proteinExistence type="predicted"/>
<evidence type="ECO:0000313" key="2">
    <source>
        <dbReference type="Proteomes" id="UP000199032"/>
    </source>
</evidence>
<sequence length="123" mass="13726">MTTAAGPDQQPVSRSLRSLLIVQFDEIFKRTNNREHLIGSQAHITALSKGEGFDLVSTHDLELANREQVFPRLRNAHFQEPVSDGALTFDYQLRPGPCPTTNALRIMELDGLPISPSHHNQAQ</sequence>
<gene>
    <name evidence="1" type="ORF">COMA1_40439</name>
</gene>
<dbReference type="SUPFAM" id="SSF52540">
    <property type="entry name" value="P-loop containing nucleoside triphosphate hydrolases"/>
    <property type="match status" value="1"/>
</dbReference>
<name>A0A0S4LN36_9BACT</name>
<reference evidence="1 2" key="1">
    <citation type="submission" date="2015-10" db="EMBL/GenBank/DDBJ databases">
        <authorList>
            <person name="Gilbert D.G."/>
        </authorList>
    </citation>
    <scope>NUCLEOTIDE SEQUENCE [LARGE SCALE GENOMIC DNA]</scope>
    <source>
        <strain evidence="1">COMA1</strain>
    </source>
</reference>
<dbReference type="RefSeq" id="WP_090750621.1">
    <property type="nucleotide sequence ID" value="NZ_CZQA01000010.1"/>
</dbReference>
<protein>
    <submittedName>
        <fullName evidence="1">Uncharacterized protein</fullName>
    </submittedName>
</protein>
<dbReference type="STRING" id="1742972.COMA1_40439"/>
<organism evidence="1 2">
    <name type="scientific">Candidatus Nitrospira nitrosa</name>
    <dbReference type="NCBI Taxonomy" id="1742972"/>
    <lineage>
        <taxon>Bacteria</taxon>
        <taxon>Pseudomonadati</taxon>
        <taxon>Nitrospirota</taxon>
        <taxon>Nitrospiria</taxon>
        <taxon>Nitrospirales</taxon>
        <taxon>Nitrospiraceae</taxon>
        <taxon>Nitrospira</taxon>
    </lineage>
</organism>
<accession>A0A0S4LN36</accession>
<dbReference type="InterPro" id="IPR027417">
    <property type="entry name" value="P-loop_NTPase"/>
</dbReference>
<evidence type="ECO:0000313" key="1">
    <source>
        <dbReference type="EMBL" id="CUS38154.1"/>
    </source>
</evidence>
<keyword evidence="2" id="KW-1185">Reference proteome</keyword>
<dbReference type="EMBL" id="CZQA01000010">
    <property type="protein sequence ID" value="CUS38154.1"/>
    <property type="molecule type" value="Genomic_DNA"/>
</dbReference>
<dbReference type="Gene3D" id="3.40.50.300">
    <property type="entry name" value="P-loop containing nucleotide triphosphate hydrolases"/>
    <property type="match status" value="1"/>
</dbReference>
<dbReference type="AlphaFoldDB" id="A0A0S4LN36"/>